<evidence type="ECO:0000313" key="6">
    <source>
        <dbReference type="Proteomes" id="UP000005632"/>
    </source>
</evidence>
<reference evidence="5 6" key="1">
    <citation type="submission" date="2011-11" db="EMBL/GenBank/DDBJ databases">
        <title>Complete sequence of Spirochaeta sp. grapes.</title>
        <authorList>
            <consortium name="US DOE Joint Genome Institute"/>
            <person name="Lucas S."/>
            <person name="Han J."/>
            <person name="Lapidus A."/>
            <person name="Cheng J.-F."/>
            <person name="Goodwin L."/>
            <person name="Pitluck S."/>
            <person name="Peters L."/>
            <person name="Ovchinnikova G."/>
            <person name="Munk A.C."/>
            <person name="Detter J.C."/>
            <person name="Han C."/>
            <person name="Tapia R."/>
            <person name="Land M."/>
            <person name="Hauser L."/>
            <person name="Kyrpides N."/>
            <person name="Ivanova N."/>
            <person name="Pagani I."/>
            <person name="Ritalahtilisa K."/>
            <person name="Loeffler F."/>
            <person name="Woyke T."/>
        </authorList>
    </citation>
    <scope>NUCLEOTIDE SEQUENCE [LARGE SCALE GENOMIC DNA]</scope>
    <source>
        <strain evidence="6">ATCC BAA-1885 / DSM 22778 / Grapes</strain>
    </source>
</reference>
<feature type="domain" description="GFO/IDH/MocA-like oxidoreductase" evidence="4">
    <location>
        <begin position="178"/>
        <end position="288"/>
    </location>
</feature>
<accession>G8QRA7</accession>
<dbReference type="InterPro" id="IPR055170">
    <property type="entry name" value="GFO_IDH_MocA-like_dom"/>
</dbReference>
<gene>
    <name evidence="5" type="ordered locus">SpiGrapes_0934</name>
</gene>
<comment type="similarity">
    <text evidence="1">Belongs to the Gfo/Idh/MocA family.</text>
</comment>
<evidence type="ECO:0000259" key="3">
    <source>
        <dbReference type="Pfam" id="PF01408"/>
    </source>
</evidence>
<organism evidence="5 6">
    <name type="scientific">Sphaerochaeta pleomorpha (strain ATCC BAA-1885 / DSM 22778 / Grapes)</name>
    <dbReference type="NCBI Taxonomy" id="158190"/>
    <lineage>
        <taxon>Bacteria</taxon>
        <taxon>Pseudomonadati</taxon>
        <taxon>Spirochaetota</taxon>
        <taxon>Spirochaetia</taxon>
        <taxon>Spirochaetales</taxon>
        <taxon>Sphaerochaetaceae</taxon>
        <taxon>Sphaerochaeta</taxon>
    </lineage>
</organism>
<dbReference type="Gene3D" id="3.40.50.720">
    <property type="entry name" value="NAD(P)-binding Rossmann-like Domain"/>
    <property type="match status" value="1"/>
</dbReference>
<evidence type="ECO:0000259" key="4">
    <source>
        <dbReference type="Pfam" id="PF22725"/>
    </source>
</evidence>
<evidence type="ECO:0000256" key="2">
    <source>
        <dbReference type="ARBA" id="ARBA00023002"/>
    </source>
</evidence>
<keyword evidence="2" id="KW-0560">Oxidoreductase</keyword>
<dbReference type="PANTHER" id="PTHR42840">
    <property type="entry name" value="NAD(P)-BINDING ROSSMANN-FOLD SUPERFAMILY PROTEIN-RELATED"/>
    <property type="match status" value="1"/>
</dbReference>
<dbReference type="Gene3D" id="3.30.360.10">
    <property type="entry name" value="Dihydrodipicolinate Reductase, domain 2"/>
    <property type="match status" value="1"/>
</dbReference>
<dbReference type="InterPro" id="IPR000683">
    <property type="entry name" value="Gfo/Idh/MocA-like_OxRdtase_N"/>
</dbReference>
<dbReference type="PANTHER" id="PTHR42840:SF3">
    <property type="entry name" value="BINDING ROSSMANN FOLD OXIDOREDUCTASE, PUTATIVE (AFU_ORTHOLOGUE AFUA_2G10240)-RELATED"/>
    <property type="match status" value="1"/>
</dbReference>
<sequence length="383" mass="42302">MKQFKIGFIGCGFAAGLHVNAYRRVPGYDAHMHAVCSADLQQSQEFAQRYGFSKVYDTVEELLDDPEIDIVDVIVPPKYHVSLVKQAMEKGKHVVCEKPFNGYFGKGSDNKEAMFTQVCAELDDFKEFLSHQKSKLFYAENYIYAPSVVKIKEILKATGDKVLLFKGEEAHSGSHAPHAALWSVNGGGCLIRQGCHPLSALLYLKQAEAKKRGETIGVRSVLCDASVVTESLPANERGSVLSNPVDVEDWSETIITFTDGTKAVVSSGDMIVGGVRNSVEAYTSNGCYKANIAPNDSFICYHTDDSKLKDVYFTEKVETKAGWQHVFLCEEEMRGYVGELEDFLICADTGKEPESGFPLAYDTMKVLYASYASAGSGKRFFLE</sequence>
<evidence type="ECO:0000256" key="1">
    <source>
        <dbReference type="ARBA" id="ARBA00010928"/>
    </source>
</evidence>
<keyword evidence="6" id="KW-1185">Reference proteome</keyword>
<dbReference type="STRING" id="158190.SpiGrapes_0934"/>
<dbReference type="AlphaFoldDB" id="G8QRA7"/>
<dbReference type="Pfam" id="PF01408">
    <property type="entry name" value="GFO_IDH_MocA"/>
    <property type="match status" value="1"/>
</dbReference>
<dbReference type="eggNOG" id="COG0673">
    <property type="taxonomic scope" value="Bacteria"/>
</dbReference>
<dbReference type="EMBL" id="CP003155">
    <property type="protein sequence ID" value="AEV28760.1"/>
    <property type="molecule type" value="Genomic_DNA"/>
</dbReference>
<dbReference type="HOGENOM" id="CLU_023194_5_0_12"/>
<proteinExistence type="inferred from homology"/>
<dbReference type="InterPro" id="IPR036291">
    <property type="entry name" value="NAD(P)-bd_dom_sf"/>
</dbReference>
<dbReference type="KEGG" id="sgp:SpiGrapes_0934"/>
<dbReference type="GO" id="GO:0000166">
    <property type="term" value="F:nucleotide binding"/>
    <property type="evidence" value="ECO:0007669"/>
    <property type="project" value="InterPro"/>
</dbReference>
<dbReference type="SUPFAM" id="SSF51735">
    <property type="entry name" value="NAD(P)-binding Rossmann-fold domains"/>
    <property type="match status" value="1"/>
</dbReference>
<dbReference type="RefSeq" id="WP_014269609.1">
    <property type="nucleotide sequence ID" value="NC_016633.1"/>
</dbReference>
<dbReference type="Proteomes" id="UP000005632">
    <property type="component" value="Chromosome"/>
</dbReference>
<feature type="domain" description="Gfo/Idh/MocA-like oxidoreductase N-terminal" evidence="3">
    <location>
        <begin position="4"/>
        <end position="100"/>
    </location>
</feature>
<name>G8QRA7_SPHPG</name>
<dbReference type="SUPFAM" id="SSF55347">
    <property type="entry name" value="Glyceraldehyde-3-phosphate dehydrogenase-like, C-terminal domain"/>
    <property type="match status" value="1"/>
</dbReference>
<dbReference type="GO" id="GO:0016491">
    <property type="term" value="F:oxidoreductase activity"/>
    <property type="evidence" value="ECO:0007669"/>
    <property type="project" value="UniProtKB-KW"/>
</dbReference>
<dbReference type="OrthoDB" id="9815825at2"/>
<dbReference type="Pfam" id="PF22725">
    <property type="entry name" value="GFO_IDH_MocA_C3"/>
    <property type="match status" value="1"/>
</dbReference>
<evidence type="ECO:0000313" key="5">
    <source>
        <dbReference type="EMBL" id="AEV28760.1"/>
    </source>
</evidence>
<protein>
    <submittedName>
        <fullName evidence="5">Putative dehydrogenase</fullName>
    </submittedName>
</protein>